<accession>A0A9K3HUW3</accession>
<dbReference type="AlphaFoldDB" id="A0A9K3HUW3"/>
<gene>
    <name evidence="1" type="ORF">HanXRQr2_Chr10g0420741</name>
</gene>
<dbReference type="PANTHER" id="PTHR15140:SF37">
    <property type="entry name" value="UBIQUITIN-LIKE DOMAIN-CONTAINING PROTEIN"/>
    <property type="match status" value="1"/>
</dbReference>
<keyword evidence="2" id="KW-1185">Reference proteome</keyword>
<name>A0A9K3HUW3_HELAN</name>
<dbReference type="PANTHER" id="PTHR15140">
    <property type="entry name" value="TUBULIN-SPECIFIC CHAPERONE E"/>
    <property type="match status" value="1"/>
</dbReference>
<reference evidence="1" key="1">
    <citation type="journal article" date="2017" name="Nature">
        <title>The sunflower genome provides insights into oil metabolism, flowering and Asterid evolution.</title>
        <authorList>
            <person name="Badouin H."/>
            <person name="Gouzy J."/>
            <person name="Grassa C.J."/>
            <person name="Murat F."/>
            <person name="Staton S.E."/>
            <person name="Cottret L."/>
            <person name="Lelandais-Briere C."/>
            <person name="Owens G.L."/>
            <person name="Carrere S."/>
            <person name="Mayjonade B."/>
            <person name="Legrand L."/>
            <person name="Gill N."/>
            <person name="Kane N.C."/>
            <person name="Bowers J.E."/>
            <person name="Hubner S."/>
            <person name="Bellec A."/>
            <person name="Berard A."/>
            <person name="Berges H."/>
            <person name="Blanchet N."/>
            <person name="Boniface M.C."/>
            <person name="Brunel D."/>
            <person name="Catrice O."/>
            <person name="Chaidir N."/>
            <person name="Claudel C."/>
            <person name="Donnadieu C."/>
            <person name="Faraut T."/>
            <person name="Fievet G."/>
            <person name="Helmstetter N."/>
            <person name="King M."/>
            <person name="Knapp S.J."/>
            <person name="Lai Z."/>
            <person name="Le Paslier M.C."/>
            <person name="Lippi Y."/>
            <person name="Lorenzon L."/>
            <person name="Mandel J.R."/>
            <person name="Marage G."/>
            <person name="Marchand G."/>
            <person name="Marquand E."/>
            <person name="Bret-Mestries E."/>
            <person name="Morien E."/>
            <person name="Nambeesan S."/>
            <person name="Nguyen T."/>
            <person name="Pegot-Espagnet P."/>
            <person name="Pouilly N."/>
            <person name="Raftis F."/>
            <person name="Sallet E."/>
            <person name="Schiex T."/>
            <person name="Thomas J."/>
            <person name="Vandecasteele C."/>
            <person name="Vares D."/>
            <person name="Vear F."/>
            <person name="Vautrin S."/>
            <person name="Crespi M."/>
            <person name="Mangin B."/>
            <person name="Burke J.M."/>
            <person name="Salse J."/>
            <person name="Munos S."/>
            <person name="Vincourt P."/>
            <person name="Rieseberg L.H."/>
            <person name="Langlade N.B."/>
        </authorList>
    </citation>
    <scope>NUCLEOTIDE SEQUENCE</scope>
    <source>
        <tissue evidence="1">Leaves</tissue>
    </source>
</reference>
<dbReference type="EMBL" id="MNCJ02000325">
    <property type="protein sequence ID" value="KAF5784765.1"/>
    <property type="molecule type" value="Genomic_DNA"/>
</dbReference>
<sequence length="134" mass="15887">MSTIRQLPKLEVLKLLDSSFKGHMWESGDEQFHQLKFLKLVKLDLRVWEASSINFPHLRKLVVISCEDLMEIPLDLGRIYTLEHIEIDYSNPRVLESVKRIQEAQREIENYDIHVNFTHADPSEAFFQEDPFFD</sequence>
<evidence type="ECO:0000313" key="1">
    <source>
        <dbReference type="EMBL" id="KAF5784765.1"/>
    </source>
</evidence>
<dbReference type="SUPFAM" id="SSF52047">
    <property type="entry name" value="RNI-like"/>
    <property type="match status" value="1"/>
</dbReference>
<dbReference type="Proteomes" id="UP000215914">
    <property type="component" value="Unassembled WGS sequence"/>
</dbReference>
<proteinExistence type="predicted"/>
<organism evidence="1 2">
    <name type="scientific">Helianthus annuus</name>
    <name type="common">Common sunflower</name>
    <dbReference type="NCBI Taxonomy" id="4232"/>
    <lineage>
        <taxon>Eukaryota</taxon>
        <taxon>Viridiplantae</taxon>
        <taxon>Streptophyta</taxon>
        <taxon>Embryophyta</taxon>
        <taxon>Tracheophyta</taxon>
        <taxon>Spermatophyta</taxon>
        <taxon>Magnoliopsida</taxon>
        <taxon>eudicotyledons</taxon>
        <taxon>Gunneridae</taxon>
        <taxon>Pentapetalae</taxon>
        <taxon>asterids</taxon>
        <taxon>campanulids</taxon>
        <taxon>Asterales</taxon>
        <taxon>Asteraceae</taxon>
        <taxon>Asteroideae</taxon>
        <taxon>Heliantheae alliance</taxon>
        <taxon>Heliantheae</taxon>
        <taxon>Helianthus</taxon>
    </lineage>
</organism>
<comment type="caution">
    <text evidence="1">The sequence shown here is derived from an EMBL/GenBank/DDBJ whole genome shotgun (WGS) entry which is preliminary data.</text>
</comment>
<protein>
    <submittedName>
        <fullName evidence="1">Leucine-rich repeat domain superfamily</fullName>
    </submittedName>
</protein>
<dbReference type="Gramene" id="mRNA:HanXRQr2_Chr10g0420741">
    <property type="protein sequence ID" value="CDS:HanXRQr2_Chr10g0420741.1"/>
    <property type="gene ID" value="HanXRQr2_Chr10g0420741"/>
</dbReference>
<reference evidence="1" key="2">
    <citation type="submission" date="2020-06" db="EMBL/GenBank/DDBJ databases">
        <title>Helianthus annuus Genome sequencing and assembly Release 2.</title>
        <authorList>
            <person name="Gouzy J."/>
            <person name="Langlade N."/>
            <person name="Munos S."/>
        </authorList>
    </citation>
    <scope>NUCLEOTIDE SEQUENCE</scope>
    <source>
        <tissue evidence="1">Leaves</tissue>
    </source>
</reference>
<dbReference type="InterPro" id="IPR032675">
    <property type="entry name" value="LRR_dom_sf"/>
</dbReference>
<evidence type="ECO:0000313" key="2">
    <source>
        <dbReference type="Proteomes" id="UP000215914"/>
    </source>
</evidence>
<dbReference type="Gene3D" id="3.80.10.10">
    <property type="entry name" value="Ribonuclease Inhibitor"/>
    <property type="match status" value="1"/>
</dbReference>